<dbReference type="EMBL" id="BAAAHH010000016">
    <property type="protein sequence ID" value="GAA0955566.1"/>
    <property type="molecule type" value="Genomic_DNA"/>
</dbReference>
<evidence type="ECO:0000256" key="2">
    <source>
        <dbReference type="SAM" id="Phobius"/>
    </source>
</evidence>
<feature type="transmembrane region" description="Helical" evidence="2">
    <location>
        <begin position="142"/>
        <end position="159"/>
    </location>
</feature>
<feature type="compositionally biased region" description="Gly residues" evidence="1">
    <location>
        <begin position="251"/>
        <end position="262"/>
    </location>
</feature>
<sequence>MSRADRARVGAYGAAVCAAAYGSMKLSQALGANALADKDPLPPHLREMLLDRHPLFVASHWLLACAAAVGVVVALASVRPWGARFPRLPLRVIAWTLGVFMIVRAVGTWESGLVGDSLLLAGLRDAPAEHTELAFMLARWDLLLWSPFFLVWGICWAMTGRRLGRRDPADGGHGPATIEHNPTTVGHDPTAVGQGPADDGQGPNSNERDPAVVGQCPNSDGHGPEADERDPDTDGCGPADDGHVMGDGDGHGPGGGGFAGAR</sequence>
<reference evidence="4" key="1">
    <citation type="journal article" date="2019" name="Int. J. Syst. Evol. Microbiol.">
        <title>The Global Catalogue of Microorganisms (GCM) 10K type strain sequencing project: providing services to taxonomists for standard genome sequencing and annotation.</title>
        <authorList>
            <consortium name="The Broad Institute Genomics Platform"/>
            <consortium name="The Broad Institute Genome Sequencing Center for Infectious Disease"/>
            <person name="Wu L."/>
            <person name="Ma J."/>
        </authorList>
    </citation>
    <scope>NUCLEOTIDE SEQUENCE [LARGE SCALE GENOMIC DNA]</scope>
    <source>
        <strain evidence="4">JCM 10696</strain>
    </source>
</reference>
<evidence type="ECO:0000313" key="3">
    <source>
        <dbReference type="EMBL" id="GAA0955566.1"/>
    </source>
</evidence>
<protein>
    <recommendedName>
        <fullName evidence="5">DUF3995 domain-containing protein</fullName>
    </recommendedName>
</protein>
<evidence type="ECO:0008006" key="5">
    <source>
        <dbReference type="Google" id="ProtNLM"/>
    </source>
</evidence>
<evidence type="ECO:0000256" key="1">
    <source>
        <dbReference type="SAM" id="MobiDB-lite"/>
    </source>
</evidence>
<comment type="caution">
    <text evidence="3">The sequence shown here is derived from an EMBL/GenBank/DDBJ whole genome shotgun (WGS) entry which is preliminary data.</text>
</comment>
<accession>A0ABP4BXY5</accession>
<dbReference type="Proteomes" id="UP001500665">
    <property type="component" value="Unassembled WGS sequence"/>
</dbReference>
<feature type="compositionally biased region" description="Basic and acidic residues" evidence="1">
    <location>
        <begin position="240"/>
        <end position="250"/>
    </location>
</feature>
<feature type="transmembrane region" description="Helical" evidence="2">
    <location>
        <begin position="55"/>
        <end position="76"/>
    </location>
</feature>
<dbReference type="RefSeq" id="WP_344242435.1">
    <property type="nucleotide sequence ID" value="NZ_BAAAHH010000016.1"/>
</dbReference>
<gene>
    <name evidence="3" type="ORF">GCM10009550_40590</name>
</gene>
<keyword evidence="4" id="KW-1185">Reference proteome</keyword>
<feature type="region of interest" description="Disordered" evidence="1">
    <location>
        <begin position="167"/>
        <end position="262"/>
    </location>
</feature>
<keyword evidence="2" id="KW-0812">Transmembrane</keyword>
<feature type="transmembrane region" description="Helical" evidence="2">
    <location>
        <begin position="88"/>
        <end position="107"/>
    </location>
</feature>
<name>A0ABP4BXY5_9ACTN</name>
<keyword evidence="2" id="KW-1133">Transmembrane helix</keyword>
<evidence type="ECO:0000313" key="4">
    <source>
        <dbReference type="Proteomes" id="UP001500665"/>
    </source>
</evidence>
<keyword evidence="2" id="KW-0472">Membrane</keyword>
<proteinExistence type="predicted"/>
<organism evidence="3 4">
    <name type="scientific">Actinocorallia libanotica</name>
    <dbReference type="NCBI Taxonomy" id="46162"/>
    <lineage>
        <taxon>Bacteria</taxon>
        <taxon>Bacillati</taxon>
        <taxon>Actinomycetota</taxon>
        <taxon>Actinomycetes</taxon>
        <taxon>Streptosporangiales</taxon>
        <taxon>Thermomonosporaceae</taxon>
        <taxon>Actinocorallia</taxon>
    </lineage>
</organism>
<dbReference type="Pfam" id="PF13160">
    <property type="entry name" value="DUF3995"/>
    <property type="match status" value="1"/>
</dbReference>
<dbReference type="InterPro" id="IPR025058">
    <property type="entry name" value="DUF3995"/>
</dbReference>